<proteinExistence type="predicted"/>
<evidence type="ECO:0000256" key="1">
    <source>
        <dbReference type="SAM" id="MobiDB-lite"/>
    </source>
</evidence>
<name>A0A4Y3QYV8_STRCI</name>
<protein>
    <recommendedName>
        <fullName evidence="4">Major capsid protein</fullName>
    </recommendedName>
</protein>
<evidence type="ECO:0000313" key="3">
    <source>
        <dbReference type="Proteomes" id="UP000319210"/>
    </source>
</evidence>
<evidence type="ECO:0000313" key="2">
    <source>
        <dbReference type="EMBL" id="GEB50441.1"/>
    </source>
</evidence>
<keyword evidence="3" id="KW-1185">Reference proteome</keyword>
<feature type="compositionally biased region" description="Basic and acidic residues" evidence="1">
    <location>
        <begin position="341"/>
        <end position="350"/>
    </location>
</feature>
<reference evidence="2 3" key="1">
    <citation type="submission" date="2019-06" db="EMBL/GenBank/DDBJ databases">
        <title>Whole genome shotgun sequence of Streptomyces cacaoi subsp. cacaoi NBRC 12748.</title>
        <authorList>
            <person name="Hosoyama A."/>
            <person name="Uohara A."/>
            <person name="Ohji S."/>
            <person name="Ichikawa N."/>
        </authorList>
    </citation>
    <scope>NUCLEOTIDE SEQUENCE [LARGE SCALE GENOMIC DNA]</scope>
    <source>
        <strain evidence="2 3">NBRC 12748</strain>
    </source>
</reference>
<feature type="region of interest" description="Disordered" evidence="1">
    <location>
        <begin position="335"/>
        <end position="360"/>
    </location>
</feature>
<accession>A0A4Y3QYV8</accession>
<dbReference type="OrthoDB" id="3987726at2"/>
<gene>
    <name evidence="2" type="ORF">SCA03_29920</name>
</gene>
<dbReference type="RefSeq" id="WP_086814155.1">
    <property type="nucleotide sequence ID" value="NZ_BJMM01000012.1"/>
</dbReference>
<comment type="caution">
    <text evidence="2">The sequence shown here is derived from an EMBL/GenBank/DDBJ whole genome shotgun (WGS) entry which is preliminary data.</text>
</comment>
<sequence length="360" mass="38223">MPTATNGIVYTDKLASAALANIEAAVVLSGTVQKHPDSDFTGAAGHVVNIRRPSILNGFQEGIDDGSPAGSRTIKTESLNEQVLPIKLDQHVYSAIDLSDAELSLGVEDFTGQVVMPQTEAIVNRMERVVASAFAEFPEAEAIEIEVDDNDRPANGDYVNAAQQIRFAISQLSARLTAQNVPVAGRYLVLGSTVAGWLMNDPNLTDASAAGSDSALRESVIGKLHGFTLLQDNRVEPLGLYAYHTSAIQLVTRAPVVPAGGVAAGTSSAEGGYALRWIRDYNSSTASERSFLSTYVGVTVLKDATRDKDGKVVVDGQGSPVQSVIRGLRSKLVLTKQAPEQPEKPEDQETFKSGAKSAKK</sequence>
<evidence type="ECO:0008006" key="4">
    <source>
        <dbReference type="Google" id="ProtNLM"/>
    </source>
</evidence>
<organism evidence="2 3">
    <name type="scientific">Streptomyces cacaoi</name>
    <dbReference type="NCBI Taxonomy" id="1898"/>
    <lineage>
        <taxon>Bacteria</taxon>
        <taxon>Bacillati</taxon>
        <taxon>Actinomycetota</taxon>
        <taxon>Actinomycetes</taxon>
        <taxon>Kitasatosporales</taxon>
        <taxon>Streptomycetaceae</taxon>
        <taxon>Streptomyces</taxon>
    </lineage>
</organism>
<dbReference type="Proteomes" id="UP000319210">
    <property type="component" value="Unassembled WGS sequence"/>
</dbReference>
<dbReference type="AlphaFoldDB" id="A0A4Y3QYV8"/>
<dbReference type="EMBL" id="BJMM01000012">
    <property type="protein sequence ID" value="GEB50441.1"/>
    <property type="molecule type" value="Genomic_DNA"/>
</dbReference>